<dbReference type="CDD" id="cd00592">
    <property type="entry name" value="HTH_MerR-like"/>
    <property type="match status" value="1"/>
</dbReference>
<dbReference type="PANTHER" id="PTHR30204:SF93">
    <property type="entry name" value="HTH MERR-TYPE DOMAIN-CONTAINING PROTEIN"/>
    <property type="match status" value="1"/>
</dbReference>
<evidence type="ECO:0000259" key="2">
    <source>
        <dbReference type="PROSITE" id="PS50937"/>
    </source>
</evidence>
<evidence type="ECO:0000313" key="3">
    <source>
        <dbReference type="EMBL" id="MCX7444579.1"/>
    </source>
</evidence>
<accession>A0ABT3WTD0</accession>
<dbReference type="InterPro" id="IPR009061">
    <property type="entry name" value="DNA-bd_dom_put_sf"/>
</dbReference>
<feature type="domain" description="HTH merR-type" evidence="2">
    <location>
        <begin position="3"/>
        <end position="72"/>
    </location>
</feature>
<dbReference type="PRINTS" id="PR00040">
    <property type="entry name" value="HTHMERR"/>
</dbReference>
<dbReference type="PANTHER" id="PTHR30204">
    <property type="entry name" value="REDOX-CYCLING DRUG-SENSING TRANSCRIPTIONAL ACTIVATOR SOXR"/>
    <property type="match status" value="1"/>
</dbReference>
<dbReference type="InterPro" id="IPR047057">
    <property type="entry name" value="MerR_fam"/>
</dbReference>
<gene>
    <name evidence="3" type="ORF">OS125_04870</name>
</gene>
<keyword evidence="4" id="KW-1185">Reference proteome</keyword>
<sequence>MTMLTISEMAAFAGVSARTIRHHHDIGLMPPAGRDSAGRRICDPADVVRLARVRSLAEAGFTLTDILEMLPVGVTEVDAGVFTRGRTRVAEHLSEETTVISGQRRRLAEEEIPSGEFPASVVLDSATGDIPPAVVRFNEPVGQLTGTEVAR</sequence>
<dbReference type="RefSeq" id="WP_267186391.1">
    <property type="nucleotide sequence ID" value="NZ_JAPMKV010000002.1"/>
</dbReference>
<dbReference type="Gene3D" id="1.10.1660.10">
    <property type="match status" value="1"/>
</dbReference>
<dbReference type="SUPFAM" id="SSF46955">
    <property type="entry name" value="Putative DNA-binding domain"/>
    <property type="match status" value="1"/>
</dbReference>
<name>A0ABT3WTD0_9CORY</name>
<dbReference type="Proteomes" id="UP001081709">
    <property type="component" value="Unassembled WGS sequence"/>
</dbReference>
<comment type="caution">
    <text evidence="3">The sequence shown here is derived from an EMBL/GenBank/DDBJ whole genome shotgun (WGS) entry which is preliminary data.</text>
</comment>
<evidence type="ECO:0000256" key="1">
    <source>
        <dbReference type="ARBA" id="ARBA00023125"/>
    </source>
</evidence>
<dbReference type="PROSITE" id="PS50937">
    <property type="entry name" value="HTH_MERR_2"/>
    <property type="match status" value="1"/>
</dbReference>
<dbReference type="EMBL" id="JAPMKV010000002">
    <property type="protein sequence ID" value="MCX7444579.1"/>
    <property type="molecule type" value="Genomic_DNA"/>
</dbReference>
<dbReference type="Pfam" id="PF13411">
    <property type="entry name" value="MerR_1"/>
    <property type="match status" value="1"/>
</dbReference>
<reference evidence="3" key="1">
    <citation type="submission" date="2022-11" db="EMBL/GenBank/DDBJ databases">
        <title>Corynebacterium sp. isolated from Penguins.</title>
        <authorList>
            <person name="Sedlar K."/>
            <person name="Svec P."/>
        </authorList>
    </citation>
    <scope>NUCLEOTIDE SEQUENCE</scope>
    <source>
        <strain evidence="3">P7003</strain>
    </source>
</reference>
<organism evidence="3 4">
    <name type="scientific">Corynebacterium pygosceleis</name>
    <dbReference type="NCBI Taxonomy" id="2800406"/>
    <lineage>
        <taxon>Bacteria</taxon>
        <taxon>Bacillati</taxon>
        <taxon>Actinomycetota</taxon>
        <taxon>Actinomycetes</taxon>
        <taxon>Mycobacteriales</taxon>
        <taxon>Corynebacteriaceae</taxon>
        <taxon>Corynebacterium</taxon>
    </lineage>
</organism>
<proteinExistence type="predicted"/>
<dbReference type="SMART" id="SM00422">
    <property type="entry name" value="HTH_MERR"/>
    <property type="match status" value="1"/>
</dbReference>
<dbReference type="InterPro" id="IPR000551">
    <property type="entry name" value="MerR-type_HTH_dom"/>
</dbReference>
<evidence type="ECO:0000313" key="4">
    <source>
        <dbReference type="Proteomes" id="UP001081709"/>
    </source>
</evidence>
<keyword evidence="1" id="KW-0238">DNA-binding</keyword>
<protein>
    <submittedName>
        <fullName evidence="3">MerR family transcriptional regulator</fullName>
    </submittedName>
</protein>